<evidence type="ECO:0008006" key="3">
    <source>
        <dbReference type="Google" id="ProtNLM"/>
    </source>
</evidence>
<reference evidence="1 2" key="1">
    <citation type="journal article" date="2014" name="PLoS ONE">
        <title>Physiological and genomic features of a novel sulfur-oxidizing gammaproteobacterium belonging to a previously uncultivated symbiotic lineage isolated from a hydrothermal vent.</title>
        <authorList>
            <person name="Nunoura T."/>
            <person name="Takaki Y."/>
            <person name="Kazama H."/>
            <person name="Kakuta J."/>
            <person name="Shimamura S."/>
            <person name="Makita H."/>
            <person name="Hirai M."/>
            <person name="Miyazaki M."/>
            <person name="Takai K."/>
        </authorList>
    </citation>
    <scope>NUCLEOTIDE SEQUENCE [LARGE SCALE GENOMIC DNA]</scope>
    <source>
        <strain evidence="1 2">Hiromi1</strain>
    </source>
</reference>
<keyword evidence="2" id="KW-1185">Reference proteome</keyword>
<dbReference type="AlphaFoldDB" id="A0A7U6GKE0"/>
<dbReference type="SUPFAM" id="SSF55729">
    <property type="entry name" value="Acyl-CoA N-acyltransferases (Nat)"/>
    <property type="match status" value="1"/>
</dbReference>
<evidence type="ECO:0000313" key="1">
    <source>
        <dbReference type="EMBL" id="BAO45207.1"/>
    </source>
</evidence>
<proteinExistence type="predicted"/>
<dbReference type="KEGG" id="tbn:TBH_C2296"/>
<dbReference type="Pfam" id="PF12261">
    <property type="entry name" value="T_hemolysin"/>
    <property type="match status" value="1"/>
</dbReference>
<dbReference type="InterPro" id="IPR016181">
    <property type="entry name" value="Acyl_CoA_acyltransferase"/>
</dbReference>
<organism evidence="1 2">
    <name type="scientific">Thiolapillus brandeum</name>
    <dbReference type="NCBI Taxonomy" id="1076588"/>
    <lineage>
        <taxon>Bacteria</taxon>
        <taxon>Pseudomonadati</taxon>
        <taxon>Pseudomonadota</taxon>
        <taxon>Gammaproteobacteria</taxon>
        <taxon>Chromatiales</taxon>
        <taxon>Sedimenticolaceae</taxon>
        <taxon>Thiolapillus</taxon>
    </lineage>
</organism>
<evidence type="ECO:0000313" key="2">
    <source>
        <dbReference type="Proteomes" id="UP000031631"/>
    </source>
</evidence>
<sequence length="239" mass="26335">MDGLSVVSLACSLVSPGTRGNGSRGHAVADQQVVLMDAAHPDRARAEAMVQEVFKASYGARLNSFYPFLLGIRGTDGEYRAVAGIRPGSHPMFAEHYLDRPPEELLGVAREHIVEIGNLATRRNGEIRWIIAAVTAFLHGVGFTRVLMTITPLLRNSFKRMGLPLNYLADACQEQLPADQAGDWGAYYDCNPQVCYGHIAIGYQAFRKRVDAQTSLRLAWENALDLGETQGRSLREHKP</sequence>
<dbReference type="OrthoDB" id="7432757at2"/>
<dbReference type="Proteomes" id="UP000031631">
    <property type="component" value="Chromosome"/>
</dbReference>
<dbReference type="EMBL" id="AP012273">
    <property type="protein sequence ID" value="BAO45207.1"/>
    <property type="molecule type" value="Genomic_DNA"/>
</dbReference>
<accession>A0A7U6GKE0</accession>
<name>A0A7U6GKE0_9GAMM</name>
<protein>
    <recommendedName>
        <fullName evidence="3">Thermostable hemolysin</fullName>
    </recommendedName>
</protein>
<dbReference type="InterPro" id="IPR022050">
    <property type="entry name" value="T_hemolysin"/>
</dbReference>
<gene>
    <name evidence="1" type="ORF">TBH_C2296</name>
</gene>